<evidence type="ECO:0000313" key="2">
    <source>
        <dbReference type="EMBL" id="NMW30635.1"/>
    </source>
</evidence>
<sequence>MIKNAVSLAAALLLIAGCSDDPEPAPVTDDASASGNVLERSITDEMLPLDTVQSQSPSAASDDASGEGEEDSEAEAAE</sequence>
<protein>
    <submittedName>
        <fullName evidence="2">Uncharacterized protein</fullName>
    </submittedName>
</protein>
<name>A0A848QKD1_9SPHN</name>
<proteinExistence type="predicted"/>
<dbReference type="AlphaFoldDB" id="A0A848QKD1"/>
<dbReference type="RefSeq" id="WP_170009464.1">
    <property type="nucleotide sequence ID" value="NZ_JABCRE010000002.1"/>
</dbReference>
<organism evidence="2 3">
    <name type="scientific">Pontixanthobacter rizhaonensis</name>
    <dbReference type="NCBI Taxonomy" id="2730337"/>
    <lineage>
        <taxon>Bacteria</taxon>
        <taxon>Pseudomonadati</taxon>
        <taxon>Pseudomonadota</taxon>
        <taxon>Alphaproteobacteria</taxon>
        <taxon>Sphingomonadales</taxon>
        <taxon>Erythrobacteraceae</taxon>
        <taxon>Pontixanthobacter</taxon>
    </lineage>
</organism>
<reference evidence="2 3" key="1">
    <citation type="submission" date="2020-04" db="EMBL/GenBank/DDBJ databases">
        <authorList>
            <person name="Liu A."/>
        </authorList>
    </citation>
    <scope>NUCLEOTIDE SEQUENCE [LARGE SCALE GENOMIC DNA]</scope>
    <source>
        <strain evidence="2 3">RZ02</strain>
    </source>
</reference>
<feature type="region of interest" description="Disordered" evidence="1">
    <location>
        <begin position="18"/>
        <end position="78"/>
    </location>
</feature>
<dbReference type="EMBL" id="JABCRE010000002">
    <property type="protein sequence ID" value="NMW30635.1"/>
    <property type="molecule type" value="Genomic_DNA"/>
</dbReference>
<accession>A0A848QKD1</accession>
<evidence type="ECO:0000256" key="1">
    <source>
        <dbReference type="SAM" id="MobiDB-lite"/>
    </source>
</evidence>
<comment type="caution">
    <text evidence="2">The sequence shown here is derived from an EMBL/GenBank/DDBJ whole genome shotgun (WGS) entry which is preliminary data.</text>
</comment>
<dbReference type="PROSITE" id="PS51257">
    <property type="entry name" value="PROKAR_LIPOPROTEIN"/>
    <property type="match status" value="1"/>
</dbReference>
<evidence type="ECO:0000313" key="3">
    <source>
        <dbReference type="Proteomes" id="UP000561181"/>
    </source>
</evidence>
<gene>
    <name evidence="2" type="ORF">HKD42_01000</name>
</gene>
<keyword evidence="3" id="KW-1185">Reference proteome</keyword>
<dbReference type="Proteomes" id="UP000561181">
    <property type="component" value="Unassembled WGS sequence"/>
</dbReference>
<feature type="compositionally biased region" description="Acidic residues" evidence="1">
    <location>
        <begin position="64"/>
        <end position="78"/>
    </location>
</feature>